<dbReference type="Proteomes" id="UP000320431">
    <property type="component" value="Unassembled WGS sequence"/>
</dbReference>
<name>A0A508B455_9GAMM</name>
<dbReference type="GO" id="GO:0016787">
    <property type="term" value="F:hydrolase activity"/>
    <property type="evidence" value="ECO:0007669"/>
    <property type="project" value="UniProtKB-KW"/>
</dbReference>
<dbReference type="PANTHER" id="PTHR42951">
    <property type="entry name" value="METALLO-BETA-LACTAMASE DOMAIN-CONTAINING"/>
    <property type="match status" value="1"/>
</dbReference>
<dbReference type="InterPro" id="IPR036866">
    <property type="entry name" value="RibonucZ/Hydroxyglut_hydro"/>
</dbReference>
<gene>
    <name evidence="3" type="ORF">FKV24_001590</name>
</gene>
<sequence length="290" mass="31994">MRSSEVPAMKHETLRHEALAPDVLMFVGNDHQSVATAFLDGDDALLVDSLGSSEDAHALRRILCGEMGKTVRAVAATHFMSDHIAGMRLFPDALTIAHRHYRHTFLAQNRRVDAFYREPQLLFDTALSLRWGRHRLRFVHNPGKTMDHVSVDAPEADLVCVGDAIVGNIVYLSRADPELIHGAIGRIRRFGRGRVVGGHVGHFPAAVLDNAIHYLQQLRARVVRIRAGTAPVAVADLIAAIPIEDCLAPGVEASAFERRWHRHNLELIPAQSVFELDTSLEEMAAAEVAV</sequence>
<feature type="domain" description="Metallo-beta-lactamase" evidence="2">
    <location>
        <begin position="32"/>
        <end position="199"/>
    </location>
</feature>
<evidence type="ECO:0000256" key="1">
    <source>
        <dbReference type="ARBA" id="ARBA00005250"/>
    </source>
</evidence>
<accession>A0A508B455</accession>
<dbReference type="SMART" id="SM00849">
    <property type="entry name" value="Lactamase_B"/>
    <property type="match status" value="1"/>
</dbReference>
<dbReference type="PANTHER" id="PTHR42951:SF4">
    <property type="entry name" value="ACYL-COENZYME A THIOESTERASE MBLAC2"/>
    <property type="match status" value="1"/>
</dbReference>
<keyword evidence="3" id="KW-0378">Hydrolase</keyword>
<protein>
    <submittedName>
        <fullName evidence="3">MBL fold metallo-hydrolase</fullName>
    </submittedName>
</protein>
<evidence type="ECO:0000259" key="2">
    <source>
        <dbReference type="SMART" id="SM00849"/>
    </source>
</evidence>
<comment type="similarity">
    <text evidence="1">Belongs to the metallo-beta-lactamase superfamily. Class-B beta-lactamase family.</text>
</comment>
<evidence type="ECO:0000313" key="3">
    <source>
        <dbReference type="EMBL" id="KAB8198522.1"/>
    </source>
</evidence>
<organism evidence="3 4">
    <name type="scientific">Marilutibacter maris</name>
    <dbReference type="NCBI Taxonomy" id="1605891"/>
    <lineage>
        <taxon>Bacteria</taxon>
        <taxon>Pseudomonadati</taxon>
        <taxon>Pseudomonadota</taxon>
        <taxon>Gammaproteobacteria</taxon>
        <taxon>Lysobacterales</taxon>
        <taxon>Lysobacteraceae</taxon>
        <taxon>Marilutibacter</taxon>
    </lineage>
</organism>
<proteinExistence type="inferred from homology"/>
<dbReference type="GO" id="GO:0017001">
    <property type="term" value="P:antibiotic catabolic process"/>
    <property type="evidence" value="ECO:0007669"/>
    <property type="project" value="UniProtKB-ARBA"/>
</dbReference>
<dbReference type="AlphaFoldDB" id="A0A508B455"/>
<evidence type="ECO:0000313" key="4">
    <source>
        <dbReference type="Proteomes" id="UP000320431"/>
    </source>
</evidence>
<dbReference type="Gene3D" id="3.60.15.10">
    <property type="entry name" value="Ribonuclease Z/Hydroxyacylglutathione hydrolase-like"/>
    <property type="match status" value="1"/>
</dbReference>
<dbReference type="SUPFAM" id="SSF56281">
    <property type="entry name" value="Metallo-hydrolase/oxidoreductase"/>
    <property type="match status" value="1"/>
</dbReference>
<reference evidence="3 4" key="1">
    <citation type="submission" date="2019-10" db="EMBL/GenBank/DDBJ databases">
        <title>Lysobacter alkalisoli sp. nov., isolated from saline-alkaline soil.</title>
        <authorList>
            <person name="Sun J.-Q."/>
        </authorList>
    </citation>
    <scope>NUCLEOTIDE SEQUENCE [LARGE SCALE GENOMIC DNA]</scope>
    <source>
        <strain evidence="3 4">KCTC 42381</strain>
    </source>
</reference>
<comment type="caution">
    <text evidence="3">The sequence shown here is derived from an EMBL/GenBank/DDBJ whole genome shotgun (WGS) entry which is preliminary data.</text>
</comment>
<dbReference type="InterPro" id="IPR050855">
    <property type="entry name" value="NDM-1-like"/>
</dbReference>
<dbReference type="EMBL" id="VICD02000015">
    <property type="protein sequence ID" value="KAB8198522.1"/>
    <property type="molecule type" value="Genomic_DNA"/>
</dbReference>
<dbReference type="Pfam" id="PF00753">
    <property type="entry name" value="Lactamase_B"/>
    <property type="match status" value="1"/>
</dbReference>
<dbReference type="InterPro" id="IPR001279">
    <property type="entry name" value="Metallo-B-lactamas"/>
</dbReference>